<accession>A0ABR0ANU6</accession>
<dbReference type="Proteomes" id="UP001234178">
    <property type="component" value="Unassembled WGS sequence"/>
</dbReference>
<sequence>MSLGSFLKSRIETRFEIEDKTKLSLNAFFGVNQSDFEHLCDRERHKGAAGQRVAYLPRSTIDSRVKAVTRDEERDHLLRSH</sequence>
<dbReference type="EMBL" id="JAOYFB010000038">
    <property type="protein sequence ID" value="KAK4026789.1"/>
    <property type="molecule type" value="Genomic_DNA"/>
</dbReference>
<reference evidence="1 2" key="1">
    <citation type="journal article" date="2023" name="Nucleic Acids Res.">
        <title>The hologenome of Daphnia magna reveals possible DNA methylation and microbiome-mediated evolution of the host genome.</title>
        <authorList>
            <person name="Chaturvedi A."/>
            <person name="Li X."/>
            <person name="Dhandapani V."/>
            <person name="Marshall H."/>
            <person name="Kissane S."/>
            <person name="Cuenca-Cambronero M."/>
            <person name="Asole G."/>
            <person name="Calvet F."/>
            <person name="Ruiz-Romero M."/>
            <person name="Marangio P."/>
            <person name="Guigo R."/>
            <person name="Rago D."/>
            <person name="Mirbahai L."/>
            <person name="Eastwood N."/>
            <person name="Colbourne J.K."/>
            <person name="Zhou J."/>
            <person name="Mallon E."/>
            <person name="Orsini L."/>
        </authorList>
    </citation>
    <scope>NUCLEOTIDE SEQUENCE [LARGE SCALE GENOMIC DNA]</scope>
    <source>
        <strain evidence="1">LRV0_1</strain>
    </source>
</reference>
<comment type="caution">
    <text evidence="1">The sequence shown here is derived from an EMBL/GenBank/DDBJ whole genome shotgun (WGS) entry which is preliminary data.</text>
</comment>
<gene>
    <name evidence="1" type="ORF">OUZ56_015815</name>
</gene>
<evidence type="ECO:0000313" key="1">
    <source>
        <dbReference type="EMBL" id="KAK4026789.1"/>
    </source>
</evidence>
<organism evidence="1 2">
    <name type="scientific">Daphnia magna</name>
    <dbReference type="NCBI Taxonomy" id="35525"/>
    <lineage>
        <taxon>Eukaryota</taxon>
        <taxon>Metazoa</taxon>
        <taxon>Ecdysozoa</taxon>
        <taxon>Arthropoda</taxon>
        <taxon>Crustacea</taxon>
        <taxon>Branchiopoda</taxon>
        <taxon>Diplostraca</taxon>
        <taxon>Cladocera</taxon>
        <taxon>Anomopoda</taxon>
        <taxon>Daphniidae</taxon>
        <taxon>Daphnia</taxon>
    </lineage>
</organism>
<protein>
    <submittedName>
        <fullName evidence="1">Uncharacterized protein</fullName>
    </submittedName>
</protein>
<proteinExistence type="predicted"/>
<evidence type="ECO:0000313" key="2">
    <source>
        <dbReference type="Proteomes" id="UP001234178"/>
    </source>
</evidence>
<keyword evidence="2" id="KW-1185">Reference proteome</keyword>
<name>A0ABR0ANU6_9CRUS</name>